<sequence>MYSIGFWGILSGIFKFFLITIYLTSPVRIVMDSQ</sequence>
<evidence type="ECO:0000256" key="1">
    <source>
        <dbReference type="SAM" id="Phobius"/>
    </source>
</evidence>
<protein>
    <submittedName>
        <fullName evidence="2">Uncharacterized protein</fullName>
    </submittedName>
</protein>
<keyword evidence="1" id="KW-0472">Membrane</keyword>
<keyword evidence="1" id="KW-0812">Transmembrane</keyword>
<evidence type="ECO:0000313" key="3">
    <source>
        <dbReference type="Proteomes" id="UP001412239"/>
    </source>
</evidence>
<feature type="transmembrane region" description="Helical" evidence="1">
    <location>
        <begin position="6"/>
        <end position="24"/>
    </location>
</feature>
<keyword evidence="1" id="KW-1133">Transmembrane helix</keyword>
<proteinExistence type="predicted"/>
<gene>
    <name evidence="2" type="ORF">GSTUAT00003800001</name>
</gene>
<organism evidence="2 3">
    <name type="scientific">Tuber aestivum</name>
    <name type="common">summer truffle</name>
    <dbReference type="NCBI Taxonomy" id="59557"/>
    <lineage>
        <taxon>Eukaryota</taxon>
        <taxon>Fungi</taxon>
        <taxon>Dikarya</taxon>
        <taxon>Ascomycota</taxon>
        <taxon>Pezizomycotina</taxon>
        <taxon>Pezizomycetes</taxon>
        <taxon>Pezizales</taxon>
        <taxon>Tuberaceae</taxon>
        <taxon>Tuber</taxon>
    </lineage>
</organism>
<dbReference type="AlphaFoldDB" id="A0A292PYA3"/>
<name>A0A292PYA3_9PEZI</name>
<dbReference type="Proteomes" id="UP001412239">
    <property type="component" value="Unassembled WGS sequence"/>
</dbReference>
<dbReference type="EMBL" id="LN891004">
    <property type="protein sequence ID" value="CUS12124.1"/>
    <property type="molecule type" value="Genomic_DNA"/>
</dbReference>
<reference evidence="2" key="1">
    <citation type="submission" date="2015-10" db="EMBL/GenBank/DDBJ databases">
        <authorList>
            <person name="Regsiter A."/>
            <person name="william w."/>
        </authorList>
    </citation>
    <scope>NUCLEOTIDE SEQUENCE</scope>
    <source>
        <strain evidence="2">Montdore</strain>
    </source>
</reference>
<accession>A0A292PYA3</accession>
<evidence type="ECO:0000313" key="2">
    <source>
        <dbReference type="EMBL" id="CUS12124.1"/>
    </source>
</evidence>
<keyword evidence="3" id="KW-1185">Reference proteome</keyword>